<dbReference type="RefSeq" id="WP_284325875.1">
    <property type="nucleotide sequence ID" value="NZ_BSPP01000010.1"/>
</dbReference>
<dbReference type="EMBL" id="BSPP01000010">
    <property type="protein sequence ID" value="GLS87700.1"/>
    <property type="molecule type" value="Genomic_DNA"/>
</dbReference>
<name>A0AA37U6G4_9RHOB</name>
<proteinExistence type="predicted"/>
<accession>A0AA37U6G4</accession>
<dbReference type="Proteomes" id="UP001157355">
    <property type="component" value="Unassembled WGS sequence"/>
</dbReference>
<dbReference type="AlphaFoldDB" id="A0AA37U6G4"/>
<evidence type="ECO:0000313" key="1">
    <source>
        <dbReference type="EMBL" id="GLS87700.1"/>
    </source>
</evidence>
<sequence length="77" mass="8571">MTITLDATTRTASMAGGTWSQTVPLADLPNWLALYRRLWSRLPDGKKPVPGKPGPWARFYDADVRALEAAVRQAQEM</sequence>
<protein>
    <submittedName>
        <fullName evidence="1">Uncharacterized protein</fullName>
    </submittedName>
</protein>
<keyword evidence="2" id="KW-1185">Reference proteome</keyword>
<organism evidence="1 2">
    <name type="scientific">Cypionkella aquatica</name>
    <dbReference type="NCBI Taxonomy" id="1756042"/>
    <lineage>
        <taxon>Bacteria</taxon>
        <taxon>Pseudomonadati</taxon>
        <taxon>Pseudomonadota</taxon>
        <taxon>Alphaproteobacteria</taxon>
        <taxon>Rhodobacterales</taxon>
        <taxon>Paracoccaceae</taxon>
        <taxon>Cypionkella</taxon>
    </lineage>
</organism>
<gene>
    <name evidence="1" type="ORF">GCM10010873_26740</name>
</gene>
<reference evidence="1 2" key="1">
    <citation type="journal article" date="2014" name="Int. J. Syst. Evol. Microbiol.">
        <title>Complete genome sequence of Corynebacterium casei LMG S-19264T (=DSM 44701T), isolated from a smear-ripened cheese.</title>
        <authorList>
            <consortium name="US DOE Joint Genome Institute (JGI-PGF)"/>
            <person name="Walter F."/>
            <person name="Albersmeier A."/>
            <person name="Kalinowski J."/>
            <person name="Ruckert C."/>
        </authorList>
    </citation>
    <scope>NUCLEOTIDE SEQUENCE [LARGE SCALE GENOMIC DNA]</scope>
    <source>
        <strain evidence="1 2">NBRC 111766</strain>
    </source>
</reference>
<comment type="caution">
    <text evidence="1">The sequence shown here is derived from an EMBL/GenBank/DDBJ whole genome shotgun (WGS) entry which is preliminary data.</text>
</comment>
<evidence type="ECO:0000313" key="2">
    <source>
        <dbReference type="Proteomes" id="UP001157355"/>
    </source>
</evidence>